<dbReference type="HOGENOM" id="CLU_3045384_0_0_3"/>
<keyword evidence="1" id="KW-0812">Transmembrane</keyword>
<dbReference type="KEGG" id="mar:MAE_26860"/>
<reference evidence="2 3" key="1">
    <citation type="journal article" date="2007" name="DNA Res.">
        <title>Complete genomic structure of the bloom-forming toxic cyanobacterium Microcystis aeruginosa NIES-843.</title>
        <authorList>
            <person name="Kaneko T."/>
            <person name="Nakajima N."/>
            <person name="Okamoto S."/>
            <person name="Suzuki I."/>
            <person name="Tanabe Y."/>
            <person name="Tamaoki M."/>
            <person name="Nakamura Y."/>
            <person name="Kasai F."/>
            <person name="Watanabe A."/>
            <person name="Kawashima K."/>
            <person name="Kishida Y."/>
            <person name="Ono A."/>
            <person name="Shimizu Y."/>
            <person name="Takahashi C."/>
            <person name="Minami C."/>
            <person name="Fujishiro T."/>
            <person name="Kohara M."/>
            <person name="Katoh M."/>
            <person name="Nakazaki N."/>
            <person name="Nakayama S."/>
            <person name="Yamada M."/>
            <person name="Tabata S."/>
            <person name="Watanabe M.M."/>
        </authorList>
    </citation>
    <scope>NUCLEOTIDE SEQUENCE [LARGE SCALE GENOMIC DNA]</scope>
    <source>
        <strain evidence="3">NIES-843 / IAM M-247</strain>
    </source>
</reference>
<keyword evidence="3" id="KW-1185">Reference proteome</keyword>
<gene>
    <name evidence="2" type="ordered locus">MAE_26860</name>
</gene>
<evidence type="ECO:0000313" key="2">
    <source>
        <dbReference type="EMBL" id="BAG02508.1"/>
    </source>
</evidence>
<accession>B0JIL0</accession>
<dbReference type="Proteomes" id="UP000001510">
    <property type="component" value="Chromosome"/>
</dbReference>
<evidence type="ECO:0000313" key="3">
    <source>
        <dbReference type="Proteomes" id="UP000001510"/>
    </source>
</evidence>
<feature type="transmembrane region" description="Helical" evidence="1">
    <location>
        <begin position="40"/>
        <end position="59"/>
    </location>
</feature>
<name>B0JIL0_MICAN</name>
<keyword evidence="1" id="KW-1133">Transmembrane helix</keyword>
<dbReference type="EMBL" id="AP009552">
    <property type="protein sequence ID" value="BAG02508.1"/>
    <property type="molecule type" value="Genomic_DNA"/>
</dbReference>
<dbReference type="AlphaFoldDB" id="B0JIL0"/>
<keyword evidence="1" id="KW-0472">Membrane</keyword>
<organism evidence="2 3">
    <name type="scientific">Microcystis aeruginosa (strain NIES-843 / IAM M-2473)</name>
    <dbReference type="NCBI Taxonomy" id="449447"/>
    <lineage>
        <taxon>Bacteria</taxon>
        <taxon>Bacillati</taxon>
        <taxon>Cyanobacteriota</taxon>
        <taxon>Cyanophyceae</taxon>
        <taxon>Oscillatoriophycideae</taxon>
        <taxon>Chroococcales</taxon>
        <taxon>Microcystaceae</taxon>
        <taxon>Microcystis</taxon>
    </lineage>
</organism>
<proteinExistence type="predicted"/>
<dbReference type="EnsemblBacteria" id="BAG02508">
    <property type="protein sequence ID" value="BAG02508"/>
    <property type="gene ID" value="MAE_26860"/>
</dbReference>
<sequence length="61" mass="7270">MVLLSALLPFRFPRQLRPPRPQLQPRFSGGVRCWEDPVTLFLFFSLFTLIPYFFSFLFFPA</sequence>
<evidence type="ECO:0000256" key="1">
    <source>
        <dbReference type="SAM" id="Phobius"/>
    </source>
</evidence>
<protein>
    <submittedName>
        <fullName evidence="2">Uncharacterized protein</fullName>
    </submittedName>
</protein>
<dbReference type="PaxDb" id="449447-MAE_26860"/>